<evidence type="ECO:0000256" key="1">
    <source>
        <dbReference type="SAM" id="MobiDB-lite"/>
    </source>
</evidence>
<dbReference type="AlphaFoldDB" id="A0A8K1I7N5"/>
<gene>
    <name evidence="2" type="primary">orf130D</name>
</gene>
<dbReference type="GeneID" id="68665367"/>
<reference evidence="2" key="1">
    <citation type="submission" date="2021-01" db="EMBL/GenBank/DDBJ databases">
        <authorList>
            <person name="Sun H.-H."/>
            <person name="Zhang S."/>
            <person name="Zhang Y.-J."/>
        </authorList>
    </citation>
    <scope>NUCLEOTIDE SEQUENCE</scope>
    <source>
        <strain evidence="2">CMM1</strain>
    </source>
</reference>
<keyword evidence="2" id="KW-0496">Mitochondrion</keyword>
<proteinExistence type="predicted"/>
<protein>
    <submittedName>
        <fullName evidence="2">Uncharacterized protein</fullName>
    </submittedName>
</protein>
<feature type="region of interest" description="Disordered" evidence="1">
    <location>
        <begin position="82"/>
        <end position="130"/>
    </location>
</feature>
<name>A0A8K1I7N5_9PEZI</name>
<dbReference type="EMBL" id="MW538937">
    <property type="protein sequence ID" value="UBU98413.1"/>
    <property type="molecule type" value="Genomic_DNA"/>
</dbReference>
<geneLocation type="mitochondrion" evidence="2"/>
<sequence>MVMLQYYLDRPVFELPSLNFYWERFFFIYKIKKRKLLNPEYNILPTAWRSAHLFGFKLASPFPEDELRAEGGINSAPPLFSHSFTSPSGGGGGGGERKWTEPGGWERAIKMSDPTFGRNKKVNSFSRNQS</sequence>
<organism evidence="2">
    <name type="scientific">Morchella brunnea</name>
    <dbReference type="NCBI Taxonomy" id="1174671"/>
    <lineage>
        <taxon>Eukaryota</taxon>
        <taxon>Fungi</taxon>
        <taxon>Dikarya</taxon>
        <taxon>Ascomycota</taxon>
        <taxon>Pezizomycotina</taxon>
        <taxon>Pezizomycetes</taxon>
        <taxon>Pezizales</taxon>
        <taxon>Morchellaceae</taxon>
        <taxon>Morchella</taxon>
    </lineage>
</organism>
<dbReference type="RefSeq" id="YP_010218810.1">
    <property type="nucleotide sequence ID" value="NC_058917.1"/>
</dbReference>
<evidence type="ECO:0000313" key="2">
    <source>
        <dbReference type="EMBL" id="UBU98413.1"/>
    </source>
</evidence>
<accession>A0A8K1I7N5</accession>